<evidence type="ECO:0000259" key="1">
    <source>
        <dbReference type="Pfam" id="PF14319"/>
    </source>
</evidence>
<name>A0A7D5NCG4_9PROT</name>
<feature type="domain" description="Transposase zinc-binding" evidence="1">
    <location>
        <begin position="48"/>
        <end position="89"/>
    </location>
</feature>
<dbReference type="AlphaFoldDB" id="A0A7D5NCG4"/>
<evidence type="ECO:0000313" key="3">
    <source>
        <dbReference type="Proteomes" id="UP000509684"/>
    </source>
</evidence>
<dbReference type="KEGG" id="acog:HWD57_18580"/>
<dbReference type="EMBL" id="CP058708">
    <property type="protein sequence ID" value="QLH51586.1"/>
    <property type="molecule type" value="Genomic_DNA"/>
</dbReference>
<evidence type="ECO:0000313" key="2">
    <source>
        <dbReference type="EMBL" id="QLH51586.1"/>
    </source>
</evidence>
<gene>
    <name evidence="2" type="ORF">HWD57_18580</name>
</gene>
<organism evidence="2 3">
    <name type="scientific">Candidatus Accumulibacter cognatus</name>
    <dbReference type="NCBI Taxonomy" id="2954383"/>
    <lineage>
        <taxon>Bacteria</taxon>
        <taxon>Pseudomonadati</taxon>
        <taxon>Pseudomonadota</taxon>
        <taxon>Betaproteobacteria</taxon>
        <taxon>Candidatus Accumulibacter</taxon>
    </lineage>
</organism>
<dbReference type="Proteomes" id="UP000509684">
    <property type="component" value="Chromosome"/>
</dbReference>
<accession>A0A7D5NCG4</accession>
<dbReference type="InterPro" id="IPR026889">
    <property type="entry name" value="Zn_Tnp"/>
</dbReference>
<dbReference type="Pfam" id="PF14319">
    <property type="entry name" value="Zn_Tnp_IS91"/>
    <property type="match status" value="1"/>
</dbReference>
<sequence>MATACAPARTAVYRRRRPERTMLYRTVQTHLATWLELTFDRRQGAAGPAYVEREFRRYLECGILAHGFARARCADCGHDFLIAWSCKGRGAVPLATPGGWSKPPPIWPTTFFRRCRSTSGCCPFPSACVITSNTIGRSRRWHCAFS</sequence>
<reference evidence="2 3" key="1">
    <citation type="journal article" date="2019" name="Microbiome">
        <title>Annotated bacterial chromosomes from frame-shift-corrected long-read metagenomic data.</title>
        <authorList>
            <person name="Arumugam K."/>
            <person name="Bagci C."/>
            <person name="Bessarab I."/>
            <person name="Beier S."/>
            <person name="Buchfink B."/>
            <person name="Gorska A."/>
            <person name="Qiu G."/>
            <person name="Huson D.H."/>
            <person name="Williams R.B.H."/>
        </authorList>
    </citation>
    <scope>NUCLEOTIDE SEQUENCE [LARGE SCALE GENOMIC DNA]</scope>
    <source>
        <strain evidence="2">SSA1</strain>
    </source>
</reference>
<proteinExistence type="predicted"/>
<protein>
    <submittedName>
        <fullName evidence="2">Transposase zinc-binding domain-containing protein</fullName>
    </submittedName>
</protein>